<organism evidence="1 2">
    <name type="scientific">Alkalibaculum sporogenes</name>
    <dbReference type="NCBI Taxonomy" id="2655001"/>
    <lineage>
        <taxon>Bacteria</taxon>
        <taxon>Bacillati</taxon>
        <taxon>Bacillota</taxon>
        <taxon>Clostridia</taxon>
        <taxon>Eubacteriales</taxon>
        <taxon>Eubacteriaceae</taxon>
        <taxon>Alkalibaculum</taxon>
    </lineage>
</organism>
<sequence>MLGMRCIDVCKVYEPIQCEKLQKPPYVCNGCGKRTGCLLEKRVYSSKYADDSYKGLLVSCREGINQTPESIQKMNDILTPLIKKGQSIAHIYANHAEELGCSRKTTYTYIDAGIFDVINLDLRRLVKYKKRKKSTQSSVKDRFHRQGRNYDQFLDLGIPHSNCPNFYWTRNYINNSILRQSNQMM</sequence>
<proteinExistence type="predicted"/>
<dbReference type="RefSeq" id="WP_152803613.1">
    <property type="nucleotide sequence ID" value="NZ_WHNX01000011.1"/>
</dbReference>
<evidence type="ECO:0000313" key="1">
    <source>
        <dbReference type="EMBL" id="MPW25793.1"/>
    </source>
</evidence>
<name>A0A6A7K9R3_9FIRM</name>
<dbReference type="Proteomes" id="UP000440004">
    <property type="component" value="Unassembled WGS sequence"/>
</dbReference>
<keyword evidence="2" id="KW-1185">Reference proteome</keyword>
<comment type="caution">
    <text evidence="1">The sequence shown here is derived from an EMBL/GenBank/DDBJ whole genome shotgun (WGS) entry which is preliminary data.</text>
</comment>
<accession>A0A6A7K9R3</accession>
<evidence type="ECO:0000313" key="2">
    <source>
        <dbReference type="Proteomes" id="UP000440004"/>
    </source>
</evidence>
<dbReference type="EMBL" id="WHNX01000011">
    <property type="protein sequence ID" value="MPW25793.1"/>
    <property type="molecule type" value="Genomic_DNA"/>
</dbReference>
<protein>
    <submittedName>
        <fullName evidence="1">Uncharacterized protein</fullName>
    </submittedName>
</protein>
<reference evidence="1 2" key="1">
    <citation type="submission" date="2019-10" db="EMBL/GenBank/DDBJ databases">
        <title>Alkalibaculum tamaniensis sp.nov., a new alkaliphilic acetogen, isolated on methoxylated aromatics from a mud volcano.</title>
        <authorList>
            <person name="Khomyakova M.A."/>
            <person name="Merkel A.Y."/>
            <person name="Bonch-Osmolovskaya E.A."/>
            <person name="Slobodkin A.I."/>
        </authorList>
    </citation>
    <scope>NUCLEOTIDE SEQUENCE [LARGE SCALE GENOMIC DNA]</scope>
    <source>
        <strain evidence="1 2">M08DMB</strain>
    </source>
</reference>
<gene>
    <name evidence="1" type="ORF">GC105_08320</name>
</gene>
<dbReference type="AlphaFoldDB" id="A0A6A7K9R3"/>